<accession>A0AAV4DTR3</accession>
<evidence type="ECO:0000313" key="1">
    <source>
        <dbReference type="EMBL" id="GFO47742.1"/>
    </source>
</evidence>
<gene>
    <name evidence="1" type="ORF">PoB_007424700</name>
</gene>
<proteinExistence type="predicted"/>
<comment type="caution">
    <text evidence="1">The sequence shown here is derived from an EMBL/GenBank/DDBJ whole genome shotgun (WGS) entry which is preliminary data.</text>
</comment>
<dbReference type="Proteomes" id="UP000735302">
    <property type="component" value="Unassembled WGS sequence"/>
</dbReference>
<protein>
    <submittedName>
        <fullName evidence="1">Uncharacterized protein</fullName>
    </submittedName>
</protein>
<organism evidence="1 2">
    <name type="scientific">Plakobranchus ocellatus</name>
    <dbReference type="NCBI Taxonomy" id="259542"/>
    <lineage>
        <taxon>Eukaryota</taxon>
        <taxon>Metazoa</taxon>
        <taxon>Spiralia</taxon>
        <taxon>Lophotrochozoa</taxon>
        <taxon>Mollusca</taxon>
        <taxon>Gastropoda</taxon>
        <taxon>Heterobranchia</taxon>
        <taxon>Euthyneura</taxon>
        <taxon>Panpulmonata</taxon>
        <taxon>Sacoglossa</taxon>
        <taxon>Placobranchoidea</taxon>
        <taxon>Plakobranchidae</taxon>
        <taxon>Plakobranchus</taxon>
    </lineage>
</organism>
<sequence>MDLNRQPSESYSRALLTEPSWRPRASYRSRYSCYGYHRDFKHCCAQHCRQLSWFSLEAMMKLGLNRWGSASICTDSLPWVRMPPPLLAFGLPRANAPEFTKVVNETIKEKSKTSFLLRFAKFSILIPLRILFCLSEKFKCLK</sequence>
<dbReference type="AlphaFoldDB" id="A0AAV4DTR3"/>
<keyword evidence="2" id="KW-1185">Reference proteome</keyword>
<name>A0AAV4DTR3_9GAST</name>
<evidence type="ECO:0000313" key="2">
    <source>
        <dbReference type="Proteomes" id="UP000735302"/>
    </source>
</evidence>
<reference evidence="1 2" key="1">
    <citation type="journal article" date="2021" name="Elife">
        <title>Chloroplast acquisition without the gene transfer in kleptoplastic sea slugs, Plakobranchus ocellatus.</title>
        <authorList>
            <person name="Maeda T."/>
            <person name="Takahashi S."/>
            <person name="Yoshida T."/>
            <person name="Shimamura S."/>
            <person name="Takaki Y."/>
            <person name="Nagai Y."/>
            <person name="Toyoda A."/>
            <person name="Suzuki Y."/>
            <person name="Arimoto A."/>
            <person name="Ishii H."/>
            <person name="Satoh N."/>
            <person name="Nishiyama T."/>
            <person name="Hasebe M."/>
            <person name="Maruyama T."/>
            <person name="Minagawa J."/>
            <person name="Obokata J."/>
            <person name="Shigenobu S."/>
        </authorList>
    </citation>
    <scope>NUCLEOTIDE SEQUENCE [LARGE SCALE GENOMIC DNA]</scope>
</reference>
<dbReference type="EMBL" id="BLXT01008342">
    <property type="protein sequence ID" value="GFO47742.1"/>
    <property type="molecule type" value="Genomic_DNA"/>
</dbReference>